<evidence type="ECO:0000256" key="5">
    <source>
        <dbReference type="ARBA" id="ARBA00023187"/>
    </source>
</evidence>
<accession>A0A9W8LXR9</accession>
<evidence type="ECO:0000256" key="2">
    <source>
        <dbReference type="ARBA" id="ARBA00007203"/>
    </source>
</evidence>
<dbReference type="EMBL" id="JANBUW010000766">
    <property type="protein sequence ID" value="KAJ2845577.1"/>
    <property type="molecule type" value="Genomic_DNA"/>
</dbReference>
<dbReference type="GO" id="GO:0030628">
    <property type="term" value="F:pre-mRNA 3'-splice site binding"/>
    <property type="evidence" value="ECO:0007669"/>
    <property type="project" value="UniProtKB-UniRule"/>
</dbReference>
<dbReference type="GO" id="GO:0005681">
    <property type="term" value="C:spliceosomal complex"/>
    <property type="evidence" value="ECO:0007669"/>
    <property type="project" value="UniProtKB-UniRule"/>
</dbReference>
<dbReference type="AlphaFoldDB" id="A0A9W8LXR9"/>
<protein>
    <recommendedName>
        <fullName evidence="7">Pre-mRNA-splicing factor SLU7</fullName>
    </recommendedName>
</protein>
<evidence type="ECO:0000313" key="9">
    <source>
        <dbReference type="EMBL" id="KAJ2845577.1"/>
    </source>
</evidence>
<keyword evidence="3 7" id="KW-0507">mRNA processing</keyword>
<feature type="non-terminal residue" evidence="9">
    <location>
        <position position="1"/>
    </location>
</feature>
<dbReference type="PANTHER" id="PTHR12942">
    <property type="entry name" value="STEP II SPLICING FACTOR SLU7"/>
    <property type="match status" value="1"/>
</dbReference>
<name>A0A9W8LXR9_9FUNG</name>
<keyword evidence="10" id="KW-1185">Reference proteome</keyword>
<organism evidence="9 10">
    <name type="scientific">Coemansia brasiliensis</name>
    <dbReference type="NCBI Taxonomy" id="2650707"/>
    <lineage>
        <taxon>Eukaryota</taxon>
        <taxon>Fungi</taxon>
        <taxon>Fungi incertae sedis</taxon>
        <taxon>Zoopagomycota</taxon>
        <taxon>Kickxellomycotina</taxon>
        <taxon>Kickxellomycetes</taxon>
        <taxon>Kickxellales</taxon>
        <taxon>Kickxellaceae</taxon>
        <taxon>Coemansia</taxon>
    </lineage>
</organism>
<comment type="subcellular location">
    <subcellularLocation>
        <location evidence="1 7">Nucleus</location>
    </subcellularLocation>
</comment>
<evidence type="ECO:0000256" key="3">
    <source>
        <dbReference type="ARBA" id="ARBA00022664"/>
    </source>
</evidence>
<comment type="similarity">
    <text evidence="2 7">Belongs to the SLU7 family.</text>
</comment>
<dbReference type="GO" id="GO:0000398">
    <property type="term" value="P:mRNA splicing, via spliceosome"/>
    <property type="evidence" value="ECO:0007669"/>
    <property type="project" value="UniProtKB-UniRule"/>
</dbReference>
<evidence type="ECO:0000313" key="10">
    <source>
        <dbReference type="Proteomes" id="UP001139887"/>
    </source>
</evidence>
<keyword evidence="6 7" id="KW-0539">Nucleus</keyword>
<evidence type="ECO:0000259" key="8">
    <source>
        <dbReference type="Pfam" id="PF11708"/>
    </source>
</evidence>
<dbReference type="Proteomes" id="UP001139887">
    <property type="component" value="Unassembled WGS sequence"/>
</dbReference>
<gene>
    <name evidence="9" type="primary">SLU7</name>
    <name evidence="9" type="ORF">IWW36_004725</name>
</gene>
<evidence type="ECO:0000256" key="7">
    <source>
        <dbReference type="RuleBase" id="RU367071"/>
    </source>
</evidence>
<dbReference type="InterPro" id="IPR039974">
    <property type="entry name" value="Splicing_factor_SLU7"/>
</dbReference>
<comment type="subunit">
    <text evidence="7">Associated with the spliceosome.</text>
</comment>
<feature type="domain" description="Pre-mRNA-splicing factor SLU7" evidence="8">
    <location>
        <begin position="1"/>
        <end position="78"/>
    </location>
</feature>
<comment type="caution">
    <text evidence="9">The sequence shown here is derived from an EMBL/GenBank/DDBJ whole genome shotgun (WGS) entry which is preliminary data.</text>
</comment>
<dbReference type="Pfam" id="PF11708">
    <property type="entry name" value="Slu7"/>
    <property type="match status" value="1"/>
</dbReference>
<sequence length="103" mass="11943">FKRRKDESKDGRQQKLLAEYGGEEHLQAPPPELLQQSERYVEYSRTGQVVSGGGNAVAQPKRYKEDIYPLNHSSVFGSWWDDGKWGYHCCKQTMRNSYCTARK</sequence>
<evidence type="ECO:0000256" key="1">
    <source>
        <dbReference type="ARBA" id="ARBA00004123"/>
    </source>
</evidence>
<evidence type="ECO:0000256" key="4">
    <source>
        <dbReference type="ARBA" id="ARBA00022728"/>
    </source>
</evidence>
<keyword evidence="4 7" id="KW-0747">Spliceosome</keyword>
<keyword evidence="5 7" id="KW-0508">mRNA splicing</keyword>
<dbReference type="OrthoDB" id="249612at2759"/>
<comment type="function">
    <text evidence="7">Involved in pre-mRNA splicing.</text>
</comment>
<dbReference type="InterPro" id="IPR021715">
    <property type="entry name" value="Slu7_dom"/>
</dbReference>
<reference evidence="9" key="1">
    <citation type="submission" date="2022-07" db="EMBL/GenBank/DDBJ databases">
        <title>Phylogenomic reconstructions and comparative analyses of Kickxellomycotina fungi.</title>
        <authorList>
            <person name="Reynolds N.K."/>
            <person name="Stajich J.E."/>
            <person name="Barry K."/>
            <person name="Grigoriev I.V."/>
            <person name="Crous P."/>
            <person name="Smith M.E."/>
        </authorList>
    </citation>
    <scope>NUCLEOTIDE SEQUENCE</scope>
    <source>
        <strain evidence="9">NRRL 1566</strain>
    </source>
</reference>
<dbReference type="PANTHER" id="PTHR12942:SF2">
    <property type="entry name" value="PRE-MRNA-SPLICING FACTOR SLU7"/>
    <property type="match status" value="1"/>
</dbReference>
<proteinExistence type="inferred from homology"/>
<evidence type="ECO:0000256" key="6">
    <source>
        <dbReference type="ARBA" id="ARBA00023242"/>
    </source>
</evidence>